<evidence type="ECO:0000256" key="3">
    <source>
        <dbReference type="ARBA" id="ARBA00005842"/>
    </source>
</evidence>
<sequence length="344" mass="39923">MKLSRKSQKKFPNALPKIIVVLGPTSSGKSDLAVDIAKFVVKNKRKFGTSGAEIISADSRQVYKGFDLVSGKVPILYKQAKRLSTKLSIPPLSRKGGIEMYYRNIKHYLLDVASPKKTFSVARYQKLGREVIYQLLKENKTPIICGGTGLYIDSLIYDVNFPTVKPNPKLRKQLERMEAGKLFERLSRLDPERAASIDRFNKRRLIRALEIVTATGKPVPRLDKISRYDTFSIGINLPRQELKERIYKRILERLRRGMIKEIWNLNKKGISWKRLEDFGLEFKWLSFFLQKKISKQEMIDGLYRETCAYAKRQMTWFGKNKEIKWIKNKQKALKLVEDFLAVAN</sequence>
<reference evidence="14 15" key="1">
    <citation type="journal article" date="2015" name="Nature">
        <title>rRNA introns, odd ribosomes, and small enigmatic genomes across a large radiation of phyla.</title>
        <authorList>
            <person name="Brown C.T."/>
            <person name="Hug L.A."/>
            <person name="Thomas B.C."/>
            <person name="Sharon I."/>
            <person name="Castelle C.J."/>
            <person name="Singh A."/>
            <person name="Wilkins M.J."/>
            <person name="Williams K.H."/>
            <person name="Banfield J.F."/>
        </authorList>
    </citation>
    <scope>NUCLEOTIDE SEQUENCE [LARGE SCALE GENOMIC DNA]</scope>
</reference>
<evidence type="ECO:0000256" key="6">
    <source>
        <dbReference type="ARBA" id="ARBA00022741"/>
    </source>
</evidence>
<evidence type="ECO:0000256" key="8">
    <source>
        <dbReference type="ARBA" id="ARBA00022842"/>
    </source>
</evidence>
<keyword evidence="5 10" id="KW-0819">tRNA processing</keyword>
<evidence type="ECO:0000256" key="11">
    <source>
        <dbReference type="RuleBase" id="RU003783"/>
    </source>
</evidence>
<evidence type="ECO:0000256" key="2">
    <source>
        <dbReference type="ARBA" id="ARBA00003213"/>
    </source>
</evidence>
<evidence type="ECO:0000256" key="10">
    <source>
        <dbReference type="HAMAP-Rule" id="MF_00185"/>
    </source>
</evidence>
<dbReference type="Proteomes" id="UP000034810">
    <property type="component" value="Unassembled WGS sequence"/>
</dbReference>
<keyword evidence="8 10" id="KW-0460">Magnesium</keyword>
<dbReference type="GO" id="GO:0006400">
    <property type="term" value="P:tRNA modification"/>
    <property type="evidence" value="ECO:0007669"/>
    <property type="project" value="TreeGrafter"/>
</dbReference>
<keyword evidence="4 10" id="KW-0808">Transferase</keyword>
<evidence type="ECO:0000256" key="12">
    <source>
        <dbReference type="RuleBase" id="RU003784"/>
    </source>
</evidence>
<dbReference type="GO" id="GO:0052381">
    <property type="term" value="F:tRNA dimethylallyltransferase activity"/>
    <property type="evidence" value="ECO:0007669"/>
    <property type="project" value="UniProtKB-UniRule"/>
</dbReference>
<comment type="catalytic activity">
    <reaction evidence="9 10 11">
        <text>adenosine(37) in tRNA + dimethylallyl diphosphate = N(6)-dimethylallyladenosine(37) in tRNA + diphosphate</text>
        <dbReference type="Rhea" id="RHEA:26482"/>
        <dbReference type="Rhea" id="RHEA-COMP:10162"/>
        <dbReference type="Rhea" id="RHEA-COMP:10375"/>
        <dbReference type="ChEBI" id="CHEBI:33019"/>
        <dbReference type="ChEBI" id="CHEBI:57623"/>
        <dbReference type="ChEBI" id="CHEBI:74411"/>
        <dbReference type="ChEBI" id="CHEBI:74415"/>
        <dbReference type="EC" id="2.5.1.75"/>
    </reaction>
</comment>
<dbReference type="HAMAP" id="MF_00185">
    <property type="entry name" value="IPP_trans"/>
    <property type="match status" value="1"/>
</dbReference>
<dbReference type="PANTHER" id="PTHR11088:SF60">
    <property type="entry name" value="TRNA DIMETHYLALLYLTRANSFERASE"/>
    <property type="match status" value="1"/>
</dbReference>
<accession>A0A0G1CB22</accession>
<comment type="function">
    <text evidence="2 10 12">Catalyzes the transfer of a dimethylallyl group onto the adenine at position 37 in tRNAs that read codons beginning with uridine, leading to the formation of N6-(dimethylallyl)adenosine (i(6)A).</text>
</comment>
<feature type="site" description="Interaction with substrate tRNA" evidence="10">
    <location>
        <position position="148"/>
    </location>
</feature>
<dbReference type="InterPro" id="IPR018022">
    <property type="entry name" value="IPT"/>
</dbReference>
<evidence type="ECO:0000256" key="9">
    <source>
        <dbReference type="ARBA" id="ARBA00049563"/>
    </source>
</evidence>
<feature type="binding site" evidence="10">
    <location>
        <begin position="23"/>
        <end position="30"/>
    </location>
    <ligand>
        <name>ATP</name>
        <dbReference type="ChEBI" id="CHEBI:30616"/>
    </ligand>
</feature>
<evidence type="ECO:0000256" key="5">
    <source>
        <dbReference type="ARBA" id="ARBA00022694"/>
    </source>
</evidence>
<dbReference type="InterPro" id="IPR027417">
    <property type="entry name" value="P-loop_NTPase"/>
</dbReference>
<protein>
    <recommendedName>
        <fullName evidence="10">tRNA dimethylallyltransferase</fullName>
        <ecNumber evidence="10">2.5.1.75</ecNumber>
    </recommendedName>
    <alternativeName>
        <fullName evidence="10">Dimethylallyl diphosphate:tRNA dimethylallyltransferase</fullName>
        <shortName evidence="10">DMAPP:tRNA dimethylallyltransferase</shortName>
        <shortName evidence="10">DMATase</shortName>
    </alternativeName>
    <alternativeName>
        <fullName evidence="10">Isopentenyl-diphosphate:tRNA isopentenyltransferase</fullName>
        <shortName evidence="10">IPP transferase</shortName>
        <shortName evidence="10">IPPT</shortName>
        <shortName evidence="10">IPTase</shortName>
    </alternativeName>
</protein>
<comment type="subunit">
    <text evidence="10">Monomer.</text>
</comment>
<dbReference type="Gene3D" id="3.40.50.300">
    <property type="entry name" value="P-loop containing nucleotide triphosphate hydrolases"/>
    <property type="match status" value="1"/>
</dbReference>
<dbReference type="PANTHER" id="PTHR11088">
    <property type="entry name" value="TRNA DIMETHYLALLYLTRANSFERASE"/>
    <property type="match status" value="1"/>
</dbReference>
<evidence type="ECO:0000256" key="7">
    <source>
        <dbReference type="ARBA" id="ARBA00022840"/>
    </source>
</evidence>
<comment type="caution">
    <text evidence="14">The sequence shown here is derived from an EMBL/GenBank/DDBJ whole genome shotgun (WGS) entry which is preliminary data.</text>
</comment>
<comment type="cofactor">
    <cofactor evidence="1 10">
        <name>Mg(2+)</name>
        <dbReference type="ChEBI" id="CHEBI:18420"/>
    </cofactor>
</comment>
<dbReference type="Pfam" id="PF01715">
    <property type="entry name" value="IPPT"/>
    <property type="match status" value="1"/>
</dbReference>
<comment type="similarity">
    <text evidence="3 10 13">Belongs to the IPP transferase family.</text>
</comment>
<name>A0A0G1CB22_9BACT</name>
<organism evidence="14 15">
    <name type="scientific">Candidatus Wolfebacteria bacterium GW2011_GWC1_43_10</name>
    <dbReference type="NCBI Taxonomy" id="1619011"/>
    <lineage>
        <taxon>Bacteria</taxon>
        <taxon>Candidatus Wolfeibacteriota</taxon>
    </lineage>
</organism>
<evidence type="ECO:0000256" key="4">
    <source>
        <dbReference type="ARBA" id="ARBA00022679"/>
    </source>
</evidence>
<feature type="site" description="Interaction with substrate tRNA" evidence="10">
    <location>
        <position position="171"/>
    </location>
</feature>
<dbReference type="Gene3D" id="1.10.20.140">
    <property type="match status" value="1"/>
</dbReference>
<dbReference type="EC" id="2.5.1.75" evidence="10"/>
<evidence type="ECO:0000256" key="13">
    <source>
        <dbReference type="RuleBase" id="RU003785"/>
    </source>
</evidence>
<evidence type="ECO:0000313" key="15">
    <source>
        <dbReference type="Proteomes" id="UP000034810"/>
    </source>
</evidence>
<dbReference type="SUPFAM" id="SSF52540">
    <property type="entry name" value="P-loop containing nucleoside triphosphate hydrolases"/>
    <property type="match status" value="1"/>
</dbReference>
<gene>
    <name evidence="10" type="primary">miaA</name>
    <name evidence="14" type="ORF">UV58_C0004G0038</name>
</gene>
<dbReference type="EMBL" id="LCFA01000004">
    <property type="protein sequence ID" value="KKS82865.1"/>
    <property type="molecule type" value="Genomic_DNA"/>
</dbReference>
<dbReference type="InterPro" id="IPR039657">
    <property type="entry name" value="Dimethylallyltransferase"/>
</dbReference>
<dbReference type="GO" id="GO:0005524">
    <property type="term" value="F:ATP binding"/>
    <property type="evidence" value="ECO:0007669"/>
    <property type="project" value="UniProtKB-UniRule"/>
</dbReference>
<keyword evidence="7 10" id="KW-0067">ATP-binding</keyword>
<evidence type="ECO:0000256" key="1">
    <source>
        <dbReference type="ARBA" id="ARBA00001946"/>
    </source>
</evidence>
<evidence type="ECO:0000313" key="14">
    <source>
        <dbReference type="EMBL" id="KKS82865.1"/>
    </source>
</evidence>
<feature type="region of interest" description="Interaction with substrate tRNA" evidence="10">
    <location>
        <begin position="58"/>
        <end position="61"/>
    </location>
</feature>
<proteinExistence type="inferred from homology"/>
<dbReference type="PATRIC" id="fig|1619011.3.peg.190"/>
<comment type="caution">
    <text evidence="10">Lacks conserved residue(s) required for the propagation of feature annotation.</text>
</comment>
<keyword evidence="6 10" id="KW-0547">Nucleotide-binding</keyword>
<dbReference type="AlphaFoldDB" id="A0A0G1CB22"/>
<dbReference type="NCBIfam" id="TIGR00174">
    <property type="entry name" value="miaA"/>
    <property type="match status" value="1"/>
</dbReference>
<feature type="binding site" evidence="10">
    <location>
        <begin position="25"/>
        <end position="30"/>
    </location>
    <ligand>
        <name>substrate</name>
    </ligand>
</feature>